<dbReference type="GO" id="GO:0043565">
    <property type="term" value="F:sequence-specific DNA binding"/>
    <property type="evidence" value="ECO:0007669"/>
    <property type="project" value="InterPro"/>
</dbReference>
<reference evidence="5 6" key="1">
    <citation type="submission" date="2020-08" db="EMBL/GenBank/DDBJ databases">
        <title>Sequencing the genomes of 1000 actinobacteria strains.</title>
        <authorList>
            <person name="Klenk H.-P."/>
        </authorList>
    </citation>
    <scope>NUCLEOTIDE SEQUENCE [LARGE SCALE GENOMIC DNA]</scope>
    <source>
        <strain evidence="5 6">DSM 43768</strain>
    </source>
</reference>
<dbReference type="SUPFAM" id="SSF46689">
    <property type="entry name" value="Homeodomain-like"/>
    <property type="match status" value="1"/>
</dbReference>
<accession>A0A7X0NWY2</accession>
<dbReference type="InterPro" id="IPR011051">
    <property type="entry name" value="RmlC_Cupin_sf"/>
</dbReference>
<dbReference type="RefSeq" id="WP_185105281.1">
    <property type="nucleotide sequence ID" value="NZ_BAAAXY010000095.1"/>
</dbReference>
<dbReference type="PANTHER" id="PTHR46796">
    <property type="entry name" value="HTH-TYPE TRANSCRIPTIONAL ACTIVATOR RHAS-RELATED"/>
    <property type="match status" value="1"/>
</dbReference>
<gene>
    <name evidence="5" type="ORF">HD593_005930</name>
</gene>
<keyword evidence="3" id="KW-0804">Transcription</keyword>
<keyword evidence="2 5" id="KW-0238">DNA-binding</keyword>
<dbReference type="Pfam" id="PF14525">
    <property type="entry name" value="AraC_binding_2"/>
    <property type="match status" value="1"/>
</dbReference>
<evidence type="ECO:0000256" key="2">
    <source>
        <dbReference type="ARBA" id="ARBA00023125"/>
    </source>
</evidence>
<feature type="domain" description="HTH araC/xylS-type" evidence="4">
    <location>
        <begin position="211"/>
        <end position="316"/>
    </location>
</feature>
<dbReference type="PANTHER" id="PTHR46796:SF6">
    <property type="entry name" value="ARAC SUBFAMILY"/>
    <property type="match status" value="1"/>
</dbReference>
<dbReference type="Proteomes" id="UP000565579">
    <property type="component" value="Unassembled WGS sequence"/>
</dbReference>
<dbReference type="Pfam" id="PF12833">
    <property type="entry name" value="HTH_18"/>
    <property type="match status" value="1"/>
</dbReference>
<evidence type="ECO:0000256" key="1">
    <source>
        <dbReference type="ARBA" id="ARBA00023015"/>
    </source>
</evidence>
<name>A0A7X0NWY2_9ACTN</name>
<comment type="caution">
    <text evidence="5">The sequence shown here is derived from an EMBL/GenBank/DDBJ whole genome shotgun (WGS) entry which is preliminary data.</text>
</comment>
<proteinExistence type="predicted"/>
<dbReference type="PRINTS" id="PR00032">
    <property type="entry name" value="HTHARAC"/>
</dbReference>
<dbReference type="SUPFAM" id="SSF51182">
    <property type="entry name" value="RmlC-like cupins"/>
    <property type="match status" value="1"/>
</dbReference>
<keyword evidence="1" id="KW-0805">Transcription regulation</keyword>
<dbReference type="EMBL" id="JACHMI010000001">
    <property type="protein sequence ID" value="MBB6551135.1"/>
    <property type="molecule type" value="Genomic_DNA"/>
</dbReference>
<evidence type="ECO:0000313" key="5">
    <source>
        <dbReference type="EMBL" id="MBB6551135.1"/>
    </source>
</evidence>
<evidence type="ECO:0000256" key="3">
    <source>
        <dbReference type="ARBA" id="ARBA00023163"/>
    </source>
</evidence>
<dbReference type="InterPro" id="IPR009057">
    <property type="entry name" value="Homeodomain-like_sf"/>
</dbReference>
<dbReference type="PROSITE" id="PS01124">
    <property type="entry name" value="HTH_ARAC_FAMILY_2"/>
    <property type="match status" value="1"/>
</dbReference>
<sequence length="320" mass="34824">MSVVFQTGNEPVVSRRDYWQHVVHDLLAPLELRLPEGDFRSRVAVTEAGSAQIFDLTTTRGQALLTPRLIRHSDAGLCKIDVLVRGHLVVEQEGRQALLRPGDFVLVDLSRPCRWINDTAAASVALSFPRRLLPLEDLRALTGLVMPGDQGTTALISTLARQLPATLDGCHPAESARLGTAILDLLCVALSARAGHQAGVPADTRQAALLARVHSHIERRLDDPLLSPATIAEAHHISLRQLYKLFQSDGGGEDGGVAGCIRRRRLERCRRDLLDPALRGRPVSAIAARWGFTSPAHFSRAFHAAYGMPPGRFRDLGVAG</sequence>
<organism evidence="5 6">
    <name type="scientific">Nonomuraea rubra</name>
    <dbReference type="NCBI Taxonomy" id="46180"/>
    <lineage>
        <taxon>Bacteria</taxon>
        <taxon>Bacillati</taxon>
        <taxon>Actinomycetota</taxon>
        <taxon>Actinomycetes</taxon>
        <taxon>Streptosporangiales</taxon>
        <taxon>Streptosporangiaceae</taxon>
        <taxon>Nonomuraea</taxon>
    </lineage>
</organism>
<dbReference type="InterPro" id="IPR035418">
    <property type="entry name" value="AraC-bd_2"/>
</dbReference>
<dbReference type="InterPro" id="IPR020449">
    <property type="entry name" value="Tscrpt_reg_AraC-type_HTH"/>
</dbReference>
<evidence type="ECO:0000313" key="6">
    <source>
        <dbReference type="Proteomes" id="UP000565579"/>
    </source>
</evidence>
<evidence type="ECO:0000259" key="4">
    <source>
        <dbReference type="PROSITE" id="PS01124"/>
    </source>
</evidence>
<keyword evidence="6" id="KW-1185">Reference proteome</keyword>
<dbReference type="InterPro" id="IPR018060">
    <property type="entry name" value="HTH_AraC"/>
</dbReference>
<dbReference type="GO" id="GO:0003700">
    <property type="term" value="F:DNA-binding transcription factor activity"/>
    <property type="evidence" value="ECO:0007669"/>
    <property type="project" value="InterPro"/>
</dbReference>
<protein>
    <submittedName>
        <fullName evidence="5">AraC-like DNA-binding protein</fullName>
    </submittedName>
</protein>
<dbReference type="Gene3D" id="1.10.10.60">
    <property type="entry name" value="Homeodomain-like"/>
    <property type="match status" value="1"/>
</dbReference>
<dbReference type="AlphaFoldDB" id="A0A7X0NWY2"/>
<dbReference type="SMART" id="SM00342">
    <property type="entry name" value="HTH_ARAC"/>
    <property type="match status" value="1"/>
</dbReference>
<dbReference type="InterPro" id="IPR050204">
    <property type="entry name" value="AraC_XylS_family_regulators"/>
</dbReference>